<dbReference type="GO" id="GO:0060003">
    <property type="term" value="P:copper ion export"/>
    <property type="evidence" value="ECO:0007669"/>
    <property type="project" value="UniProtKB-ARBA"/>
</dbReference>
<evidence type="ECO:0000256" key="16">
    <source>
        <dbReference type="RuleBase" id="RU362081"/>
    </source>
</evidence>
<evidence type="ECO:0000256" key="7">
    <source>
        <dbReference type="ARBA" id="ARBA00022692"/>
    </source>
</evidence>
<dbReference type="SUPFAM" id="SSF56784">
    <property type="entry name" value="HAD-like"/>
    <property type="match status" value="1"/>
</dbReference>
<dbReference type="InterPro" id="IPR008250">
    <property type="entry name" value="ATPase_P-typ_transduc_dom_A_sf"/>
</dbReference>
<dbReference type="SMART" id="SM00746">
    <property type="entry name" value="TRASH"/>
    <property type="match status" value="1"/>
</dbReference>
<feature type="region of interest" description="Disordered" evidence="17">
    <location>
        <begin position="565"/>
        <end position="589"/>
    </location>
</feature>
<dbReference type="PRINTS" id="PR00120">
    <property type="entry name" value="HATPASE"/>
</dbReference>
<evidence type="ECO:0000256" key="4">
    <source>
        <dbReference type="ARBA" id="ARBA00022448"/>
    </source>
</evidence>
<dbReference type="InterPro" id="IPR021993">
    <property type="entry name" value="ATPase-cat-bd"/>
</dbReference>
<dbReference type="GO" id="GO:0043682">
    <property type="term" value="F:P-type divalent copper transporter activity"/>
    <property type="evidence" value="ECO:0007669"/>
    <property type="project" value="TreeGrafter"/>
</dbReference>
<dbReference type="Pfam" id="PF00122">
    <property type="entry name" value="E1-E2_ATPase"/>
    <property type="match status" value="1"/>
</dbReference>
<keyword evidence="15 16" id="KW-0472">Membrane</keyword>
<evidence type="ECO:0000256" key="14">
    <source>
        <dbReference type="ARBA" id="ARBA00023065"/>
    </source>
</evidence>
<keyword evidence="13 16" id="KW-1133">Transmembrane helix</keyword>
<dbReference type="SUPFAM" id="SSF55008">
    <property type="entry name" value="HMA, heavy metal-associated domain"/>
    <property type="match status" value="1"/>
</dbReference>
<dbReference type="FunFam" id="3.30.70.100:FF:000005">
    <property type="entry name" value="Copper-exporting P-type ATPase A"/>
    <property type="match status" value="1"/>
</dbReference>
<evidence type="ECO:0000256" key="2">
    <source>
        <dbReference type="ARBA" id="ARBA00006024"/>
    </source>
</evidence>
<dbReference type="PANTHER" id="PTHR43520:SF5">
    <property type="entry name" value="CATION-TRANSPORTING P-TYPE ATPASE-RELATED"/>
    <property type="match status" value="1"/>
</dbReference>
<evidence type="ECO:0000256" key="1">
    <source>
        <dbReference type="ARBA" id="ARBA00004651"/>
    </source>
</evidence>
<protein>
    <recommendedName>
        <fullName evidence="3">P-type Cu(+) transporter</fullName>
        <ecNumber evidence="3">7.2.2.8</ecNumber>
    </recommendedName>
</protein>
<evidence type="ECO:0000256" key="12">
    <source>
        <dbReference type="ARBA" id="ARBA00022967"/>
    </source>
</evidence>
<keyword evidence="20" id="KW-1185">Reference proteome</keyword>
<dbReference type="NCBIfam" id="TIGR01511">
    <property type="entry name" value="ATPase-IB1_Cu"/>
    <property type="match status" value="1"/>
</dbReference>
<dbReference type="STRING" id="1434232.MAIT1_02693"/>
<gene>
    <name evidence="19" type="ORF">MAIT1_02693</name>
</gene>
<reference evidence="19 20" key="1">
    <citation type="journal article" date="2016" name="BMC Genomics">
        <title>Combined genomic and structural analyses of a cultured magnetotactic bacterium reveals its niche adaptation to a dynamic environment.</title>
        <authorList>
            <person name="Araujo A.C."/>
            <person name="Morillo V."/>
            <person name="Cypriano J."/>
            <person name="Teixeira L.C."/>
            <person name="Leao P."/>
            <person name="Lyra S."/>
            <person name="Almeida L.G."/>
            <person name="Bazylinski D.A."/>
            <person name="Vasconcellos A.T."/>
            <person name="Abreu F."/>
            <person name="Lins U."/>
        </authorList>
    </citation>
    <scope>NUCLEOTIDE SEQUENCE [LARGE SCALE GENOMIC DNA]</scope>
    <source>
        <strain evidence="19 20">IT-1</strain>
    </source>
</reference>
<keyword evidence="8 16" id="KW-0479">Metal-binding</keyword>
<comment type="subcellular location">
    <subcellularLocation>
        <location evidence="1">Cell membrane</location>
        <topology evidence="1">Multi-pass membrane protein</topology>
    </subcellularLocation>
</comment>
<dbReference type="CDD" id="cd00371">
    <property type="entry name" value="HMA"/>
    <property type="match status" value="1"/>
</dbReference>
<evidence type="ECO:0000256" key="15">
    <source>
        <dbReference type="ARBA" id="ARBA00023136"/>
    </source>
</evidence>
<dbReference type="GO" id="GO:0055070">
    <property type="term" value="P:copper ion homeostasis"/>
    <property type="evidence" value="ECO:0007669"/>
    <property type="project" value="TreeGrafter"/>
</dbReference>
<dbReference type="GO" id="GO:0005507">
    <property type="term" value="F:copper ion binding"/>
    <property type="evidence" value="ECO:0007669"/>
    <property type="project" value="TreeGrafter"/>
</dbReference>
<evidence type="ECO:0000259" key="18">
    <source>
        <dbReference type="PROSITE" id="PS50846"/>
    </source>
</evidence>
<dbReference type="InterPro" id="IPR036412">
    <property type="entry name" value="HAD-like_sf"/>
</dbReference>
<dbReference type="PROSITE" id="PS00154">
    <property type="entry name" value="ATPASE_E1_E2"/>
    <property type="match status" value="1"/>
</dbReference>
<feature type="transmembrane region" description="Helical" evidence="16">
    <location>
        <begin position="280"/>
        <end position="298"/>
    </location>
</feature>
<dbReference type="Gene3D" id="3.30.70.100">
    <property type="match status" value="1"/>
</dbReference>
<accession>A0A1Y2K685</accession>
<dbReference type="InterPro" id="IPR018303">
    <property type="entry name" value="ATPase_P-typ_P_site"/>
</dbReference>
<feature type="transmembrane region" description="Helical" evidence="16">
    <location>
        <begin position="464"/>
        <end position="489"/>
    </location>
</feature>
<dbReference type="InterPro" id="IPR001757">
    <property type="entry name" value="P_typ_ATPase"/>
</dbReference>
<feature type="transmembrane region" description="Helical" evidence="16">
    <location>
        <begin position="219"/>
        <end position="240"/>
    </location>
</feature>
<evidence type="ECO:0000256" key="13">
    <source>
        <dbReference type="ARBA" id="ARBA00022989"/>
    </source>
</evidence>
<dbReference type="Pfam" id="PF00403">
    <property type="entry name" value="HMA"/>
    <property type="match status" value="1"/>
</dbReference>
<dbReference type="InterPro" id="IPR036163">
    <property type="entry name" value="HMA_dom_sf"/>
</dbReference>
<evidence type="ECO:0000256" key="5">
    <source>
        <dbReference type="ARBA" id="ARBA00022475"/>
    </source>
</evidence>
<feature type="domain" description="HMA" evidence="18">
    <location>
        <begin position="99"/>
        <end position="165"/>
    </location>
</feature>
<dbReference type="EMBL" id="LVJN01000020">
    <property type="protein sequence ID" value="OSM02535.1"/>
    <property type="molecule type" value="Genomic_DNA"/>
</dbReference>
<dbReference type="Pfam" id="PF12156">
    <property type="entry name" value="ATPase-cat_bd"/>
    <property type="match status" value="1"/>
</dbReference>
<dbReference type="Proteomes" id="UP000194003">
    <property type="component" value="Unassembled WGS sequence"/>
</dbReference>
<keyword evidence="7 16" id="KW-0812">Transmembrane</keyword>
<keyword evidence="5 16" id="KW-1003">Cell membrane</keyword>
<dbReference type="GO" id="GO:0140581">
    <property type="term" value="F:P-type monovalent copper transporter activity"/>
    <property type="evidence" value="ECO:0007669"/>
    <property type="project" value="UniProtKB-EC"/>
</dbReference>
<evidence type="ECO:0000256" key="6">
    <source>
        <dbReference type="ARBA" id="ARBA00022553"/>
    </source>
</evidence>
<comment type="similarity">
    <text evidence="2 16">Belongs to the cation transport ATPase (P-type) (TC 3.A.3) family. Type IB subfamily.</text>
</comment>
<feature type="transmembrane region" description="Helical" evidence="16">
    <location>
        <begin position="432"/>
        <end position="452"/>
    </location>
</feature>
<dbReference type="InterPro" id="IPR006121">
    <property type="entry name" value="HMA_dom"/>
</dbReference>
<evidence type="ECO:0000256" key="3">
    <source>
        <dbReference type="ARBA" id="ARBA00012517"/>
    </source>
</evidence>
<organism evidence="19 20">
    <name type="scientific">Magnetofaba australis IT-1</name>
    <dbReference type="NCBI Taxonomy" id="1434232"/>
    <lineage>
        <taxon>Bacteria</taxon>
        <taxon>Pseudomonadati</taxon>
        <taxon>Pseudomonadota</taxon>
        <taxon>Magnetococcia</taxon>
        <taxon>Magnetococcales</taxon>
        <taxon>Magnetococcaceae</taxon>
        <taxon>Magnetofaba</taxon>
    </lineage>
</organism>
<feature type="transmembrane region" description="Helical" evidence="16">
    <location>
        <begin position="183"/>
        <end position="207"/>
    </location>
</feature>
<evidence type="ECO:0000256" key="10">
    <source>
        <dbReference type="ARBA" id="ARBA00022840"/>
    </source>
</evidence>
<feature type="compositionally biased region" description="Basic and acidic residues" evidence="17">
    <location>
        <begin position="567"/>
        <end position="579"/>
    </location>
</feature>
<keyword evidence="9 16" id="KW-0547">Nucleotide-binding</keyword>
<evidence type="ECO:0000256" key="11">
    <source>
        <dbReference type="ARBA" id="ARBA00022842"/>
    </source>
</evidence>
<keyword evidence="10 16" id="KW-0067">ATP-binding</keyword>
<evidence type="ECO:0000313" key="20">
    <source>
        <dbReference type="Proteomes" id="UP000194003"/>
    </source>
</evidence>
<dbReference type="Gene3D" id="3.40.50.1000">
    <property type="entry name" value="HAD superfamily/HAD-like"/>
    <property type="match status" value="1"/>
</dbReference>
<name>A0A1Y2K685_9PROT</name>
<evidence type="ECO:0000256" key="17">
    <source>
        <dbReference type="SAM" id="MobiDB-lite"/>
    </source>
</evidence>
<dbReference type="PANTHER" id="PTHR43520">
    <property type="entry name" value="ATP7, ISOFORM B"/>
    <property type="match status" value="1"/>
</dbReference>
<evidence type="ECO:0000256" key="9">
    <source>
        <dbReference type="ARBA" id="ARBA00022741"/>
    </source>
</evidence>
<dbReference type="GO" id="GO:0005524">
    <property type="term" value="F:ATP binding"/>
    <property type="evidence" value="ECO:0007669"/>
    <property type="project" value="UniProtKB-UniRule"/>
</dbReference>
<evidence type="ECO:0000256" key="8">
    <source>
        <dbReference type="ARBA" id="ARBA00022723"/>
    </source>
</evidence>
<dbReference type="NCBIfam" id="TIGR01525">
    <property type="entry name" value="ATPase-IB_hvy"/>
    <property type="match status" value="1"/>
</dbReference>
<dbReference type="PROSITE" id="PS50846">
    <property type="entry name" value="HMA_2"/>
    <property type="match status" value="1"/>
</dbReference>
<dbReference type="CDD" id="cd02079">
    <property type="entry name" value="P-type_ATPase_HM"/>
    <property type="match status" value="1"/>
</dbReference>
<evidence type="ECO:0000313" key="19">
    <source>
        <dbReference type="EMBL" id="OSM02535.1"/>
    </source>
</evidence>
<dbReference type="SUPFAM" id="SSF81653">
    <property type="entry name" value="Calcium ATPase, transduction domain A"/>
    <property type="match status" value="1"/>
</dbReference>
<dbReference type="Gene3D" id="2.70.150.10">
    <property type="entry name" value="Calcium-transporting ATPase, cytoplasmic transduction domain A"/>
    <property type="match status" value="1"/>
</dbReference>
<dbReference type="AlphaFoldDB" id="A0A1Y2K685"/>
<dbReference type="Gene3D" id="3.40.1110.10">
    <property type="entry name" value="Calcium-transporting ATPase, cytoplasmic domain N"/>
    <property type="match status" value="1"/>
</dbReference>
<dbReference type="InterPro" id="IPR059000">
    <property type="entry name" value="ATPase_P-type_domA"/>
</dbReference>
<dbReference type="GO" id="GO:0016887">
    <property type="term" value="F:ATP hydrolysis activity"/>
    <property type="evidence" value="ECO:0007669"/>
    <property type="project" value="InterPro"/>
</dbReference>
<dbReference type="InterPro" id="IPR027256">
    <property type="entry name" value="P-typ_ATPase_IB"/>
</dbReference>
<dbReference type="Pfam" id="PF00702">
    <property type="entry name" value="Hydrolase"/>
    <property type="match status" value="1"/>
</dbReference>
<dbReference type="EC" id="7.2.2.8" evidence="3"/>
<comment type="caution">
    <text evidence="19">The sequence shown here is derived from an EMBL/GenBank/DDBJ whole genome shotgun (WGS) entry which is preliminary data.</text>
</comment>
<keyword evidence="6" id="KW-0597">Phosphoprotein</keyword>
<dbReference type="InterPro" id="IPR023298">
    <property type="entry name" value="ATPase_P-typ_TM_dom_sf"/>
</dbReference>
<dbReference type="GO" id="GO:0005886">
    <property type="term" value="C:plasma membrane"/>
    <property type="evidence" value="ECO:0007669"/>
    <property type="project" value="UniProtKB-SubCell"/>
</dbReference>
<dbReference type="FunFam" id="2.70.150.10:FF:000020">
    <property type="entry name" value="Copper-exporting P-type ATPase A"/>
    <property type="match status" value="1"/>
</dbReference>
<keyword evidence="11" id="KW-0460">Magnesium</keyword>
<dbReference type="InterPro" id="IPR011017">
    <property type="entry name" value="TRASH_dom"/>
</dbReference>
<dbReference type="SUPFAM" id="SSF81665">
    <property type="entry name" value="Calcium ATPase, transmembrane domain M"/>
    <property type="match status" value="1"/>
</dbReference>
<sequence>MPVSMNASDDGYCYHCGLPIPEGVNLTIQEGPQTRRFCCVGCKTAYQLIQSAGLEEFYKRRDPQQSGGRPDEENLAALAAFDDPIYQKTVVRALPDGKQRVHLLLEGIHCAACVWLNEKVLSGLPGVTSAQVNFSTHRATVTWDPAQTKLSQIIHTVRRIGYNGEPYDPEAVEQSHRKRDRDLLLRMAVAGFGAGNVMLIAVVLYAGFFTGMEAQYKHFFHWLSLVLATPVLFFSGWPFFRGAINGLRLRTLNMDLPIAIGATITYSYSVWITLSGVGEVYFDSVTMFLFFLLTGRFLESGARRKAANATERLLSITPKLASVVRDGDEYQVPVREVAVGEMVRVKPGEQIPLDGTVLSGGGGVDEAMLTGESVPVLKTLGDSVAGGTLNVDGALEIEVTRIGDESAINRIVRMVEAAQAARPPIQTLADRVAGWFVGAILIMASGTLAYWLTVDPAQALENTVALLIITCPCALGLATPAAVVVATGAASRAGILIKGGDVLERLARAQRIVLDKTGTVTLGRPTVQRVVLDADVGEAYLLEIAASLASASEHPIARAIAAYARDQSGENPRRPERSRNHAGLGIQGNWGDEQEARMGRAPFIAEWLGVDALEPPADANPFTWTAVAENGRLLGWFALADAPKPDAGEAVAAFHALGLETTLLSGDRAAVVEQTAAEVGVNHAIGGVLPGEKEGHVAQLQADGVAVAMVGDGVNDAPAMARADVAIAVENAADVSMETADVALLSPQLATAARAIAIAQRTMRIIRQNLTFSLVYNAIAIPLAASGHVLPIVAAVAMPLSSLIVVGNALRLNRIQPLPGEVTH</sequence>
<dbReference type="NCBIfam" id="TIGR01494">
    <property type="entry name" value="ATPase_P-type"/>
    <property type="match status" value="1"/>
</dbReference>
<keyword evidence="4" id="KW-0813">Transport</keyword>
<proteinExistence type="inferred from homology"/>
<dbReference type="PRINTS" id="PR00119">
    <property type="entry name" value="CATATPASE"/>
</dbReference>
<dbReference type="InterPro" id="IPR023214">
    <property type="entry name" value="HAD_sf"/>
</dbReference>
<keyword evidence="12" id="KW-1278">Translocase</keyword>
<feature type="transmembrane region" description="Helical" evidence="16">
    <location>
        <begin position="770"/>
        <end position="786"/>
    </location>
</feature>
<dbReference type="InterPro" id="IPR023299">
    <property type="entry name" value="ATPase_P-typ_cyto_dom_N"/>
</dbReference>
<keyword evidence="14" id="KW-0406">Ion transport</keyword>